<dbReference type="EMBL" id="JAIWYP010000007">
    <property type="protein sequence ID" value="KAH3796692.1"/>
    <property type="molecule type" value="Genomic_DNA"/>
</dbReference>
<accession>A0A9D4FEA9</accession>
<evidence type="ECO:0000313" key="2">
    <source>
        <dbReference type="Proteomes" id="UP000828390"/>
    </source>
</evidence>
<keyword evidence="2" id="KW-1185">Reference proteome</keyword>
<organism evidence="1 2">
    <name type="scientific">Dreissena polymorpha</name>
    <name type="common">Zebra mussel</name>
    <name type="synonym">Mytilus polymorpha</name>
    <dbReference type="NCBI Taxonomy" id="45954"/>
    <lineage>
        <taxon>Eukaryota</taxon>
        <taxon>Metazoa</taxon>
        <taxon>Spiralia</taxon>
        <taxon>Lophotrochozoa</taxon>
        <taxon>Mollusca</taxon>
        <taxon>Bivalvia</taxon>
        <taxon>Autobranchia</taxon>
        <taxon>Heteroconchia</taxon>
        <taxon>Euheterodonta</taxon>
        <taxon>Imparidentia</taxon>
        <taxon>Neoheterodontei</taxon>
        <taxon>Myida</taxon>
        <taxon>Dreissenoidea</taxon>
        <taxon>Dreissenidae</taxon>
        <taxon>Dreissena</taxon>
    </lineage>
</organism>
<comment type="caution">
    <text evidence="1">The sequence shown here is derived from an EMBL/GenBank/DDBJ whole genome shotgun (WGS) entry which is preliminary data.</text>
</comment>
<dbReference type="AlphaFoldDB" id="A0A9D4FEA9"/>
<name>A0A9D4FEA9_DREPO</name>
<reference evidence="1" key="2">
    <citation type="submission" date="2020-11" db="EMBL/GenBank/DDBJ databases">
        <authorList>
            <person name="McCartney M.A."/>
            <person name="Auch B."/>
            <person name="Kono T."/>
            <person name="Mallez S."/>
            <person name="Becker A."/>
            <person name="Gohl D.M."/>
            <person name="Silverstein K.A.T."/>
            <person name="Koren S."/>
            <person name="Bechman K.B."/>
            <person name="Herman A."/>
            <person name="Abrahante J.E."/>
            <person name="Garbe J."/>
        </authorList>
    </citation>
    <scope>NUCLEOTIDE SEQUENCE</scope>
    <source>
        <strain evidence="1">Duluth1</strain>
        <tissue evidence="1">Whole animal</tissue>
    </source>
</reference>
<gene>
    <name evidence="1" type="ORF">DPMN_150261</name>
</gene>
<reference evidence="1" key="1">
    <citation type="journal article" date="2019" name="bioRxiv">
        <title>The Genome of the Zebra Mussel, Dreissena polymorpha: A Resource for Invasive Species Research.</title>
        <authorList>
            <person name="McCartney M.A."/>
            <person name="Auch B."/>
            <person name="Kono T."/>
            <person name="Mallez S."/>
            <person name="Zhang Y."/>
            <person name="Obille A."/>
            <person name="Becker A."/>
            <person name="Abrahante J.E."/>
            <person name="Garbe J."/>
            <person name="Badalamenti J.P."/>
            <person name="Herman A."/>
            <person name="Mangelson H."/>
            <person name="Liachko I."/>
            <person name="Sullivan S."/>
            <person name="Sone E.D."/>
            <person name="Koren S."/>
            <person name="Silverstein K.A.T."/>
            <person name="Beckman K.B."/>
            <person name="Gohl D.M."/>
        </authorList>
    </citation>
    <scope>NUCLEOTIDE SEQUENCE</scope>
    <source>
        <strain evidence="1">Duluth1</strain>
        <tissue evidence="1">Whole animal</tissue>
    </source>
</reference>
<dbReference type="Proteomes" id="UP000828390">
    <property type="component" value="Unassembled WGS sequence"/>
</dbReference>
<proteinExistence type="predicted"/>
<sequence length="187" mass="21126">MPTYKRMTSSLCQTRTQELLESRKFGVYIKRKQFSVRSCVIYFLPCMHTGCDTNSRIFGIGKGIAFKKAKSSQVLQDDFTEFQEGTTQEQVTEAGERIIVALYGGSSFSDLNSLRLHLFTEKTINGINSVQIHTLPPTSAAAKFHSLRSSSGSRMDSDFRFGANYMGLEVGKRTSRRSRFTHKKQLL</sequence>
<protein>
    <submittedName>
        <fullName evidence="1">Uncharacterized protein</fullName>
    </submittedName>
</protein>
<evidence type="ECO:0000313" key="1">
    <source>
        <dbReference type="EMBL" id="KAH3796692.1"/>
    </source>
</evidence>